<evidence type="ECO:0000313" key="3">
    <source>
        <dbReference type="Proteomes" id="UP000002051"/>
    </source>
</evidence>
<dbReference type="AlphaFoldDB" id="A0A072TQH8"/>
<dbReference type="Proteomes" id="UP000002051">
    <property type="component" value="Chromosome 8"/>
</dbReference>
<dbReference type="HOGENOM" id="CLU_2310295_0_0_1"/>
<accession>A0A072TQH8</accession>
<keyword evidence="3" id="KW-1185">Reference proteome</keyword>
<organism evidence="1 3">
    <name type="scientific">Medicago truncatula</name>
    <name type="common">Barrel medic</name>
    <name type="synonym">Medicago tribuloides</name>
    <dbReference type="NCBI Taxonomy" id="3880"/>
    <lineage>
        <taxon>Eukaryota</taxon>
        <taxon>Viridiplantae</taxon>
        <taxon>Streptophyta</taxon>
        <taxon>Embryophyta</taxon>
        <taxon>Tracheophyta</taxon>
        <taxon>Spermatophyta</taxon>
        <taxon>Magnoliopsida</taxon>
        <taxon>eudicotyledons</taxon>
        <taxon>Gunneridae</taxon>
        <taxon>Pentapetalae</taxon>
        <taxon>rosids</taxon>
        <taxon>fabids</taxon>
        <taxon>Fabales</taxon>
        <taxon>Fabaceae</taxon>
        <taxon>Papilionoideae</taxon>
        <taxon>50 kb inversion clade</taxon>
        <taxon>NPAAA clade</taxon>
        <taxon>Hologalegina</taxon>
        <taxon>IRL clade</taxon>
        <taxon>Trifolieae</taxon>
        <taxon>Medicago</taxon>
    </lineage>
</organism>
<proteinExistence type="predicted"/>
<name>A0A072TQH8_MEDTR</name>
<reference evidence="2" key="3">
    <citation type="submission" date="2015-04" db="UniProtKB">
        <authorList>
            <consortium name="EnsemblPlants"/>
        </authorList>
    </citation>
    <scope>IDENTIFICATION</scope>
    <source>
        <strain evidence="2">cv. Jemalong A17</strain>
    </source>
</reference>
<dbReference type="EMBL" id="CM001224">
    <property type="protein sequence ID" value="KEH19759.1"/>
    <property type="molecule type" value="Genomic_DNA"/>
</dbReference>
<sequence>MEHKAHLMWSTRLICMEHIALLGKQLWSTRLIHVEHITHLIWSTRLIHVEHIAHLMWSTRLTSMEHIAHLVIHPYKIAHSVSHLNDMLQVGFQQIISYSL</sequence>
<reference evidence="1 3" key="1">
    <citation type="journal article" date="2011" name="Nature">
        <title>The Medicago genome provides insight into the evolution of rhizobial symbioses.</title>
        <authorList>
            <person name="Young N.D."/>
            <person name="Debelle F."/>
            <person name="Oldroyd G.E."/>
            <person name="Geurts R."/>
            <person name="Cannon S.B."/>
            <person name="Udvardi M.K."/>
            <person name="Benedito V.A."/>
            <person name="Mayer K.F."/>
            <person name="Gouzy J."/>
            <person name="Schoof H."/>
            <person name="Van de Peer Y."/>
            <person name="Proost S."/>
            <person name="Cook D.R."/>
            <person name="Meyers B.C."/>
            <person name="Spannagl M."/>
            <person name="Cheung F."/>
            <person name="De Mita S."/>
            <person name="Krishnakumar V."/>
            <person name="Gundlach H."/>
            <person name="Zhou S."/>
            <person name="Mudge J."/>
            <person name="Bharti A.K."/>
            <person name="Murray J.D."/>
            <person name="Naoumkina M.A."/>
            <person name="Rosen B."/>
            <person name="Silverstein K.A."/>
            <person name="Tang H."/>
            <person name="Rombauts S."/>
            <person name="Zhao P.X."/>
            <person name="Zhou P."/>
            <person name="Barbe V."/>
            <person name="Bardou P."/>
            <person name="Bechner M."/>
            <person name="Bellec A."/>
            <person name="Berger A."/>
            <person name="Berges H."/>
            <person name="Bidwell S."/>
            <person name="Bisseling T."/>
            <person name="Choisne N."/>
            <person name="Couloux A."/>
            <person name="Denny R."/>
            <person name="Deshpande S."/>
            <person name="Dai X."/>
            <person name="Doyle J.J."/>
            <person name="Dudez A.M."/>
            <person name="Farmer A.D."/>
            <person name="Fouteau S."/>
            <person name="Franken C."/>
            <person name="Gibelin C."/>
            <person name="Gish J."/>
            <person name="Goldstein S."/>
            <person name="Gonzalez A.J."/>
            <person name="Green P.J."/>
            <person name="Hallab A."/>
            <person name="Hartog M."/>
            <person name="Hua A."/>
            <person name="Humphray S.J."/>
            <person name="Jeong D.H."/>
            <person name="Jing Y."/>
            <person name="Jocker A."/>
            <person name="Kenton S.M."/>
            <person name="Kim D.J."/>
            <person name="Klee K."/>
            <person name="Lai H."/>
            <person name="Lang C."/>
            <person name="Lin S."/>
            <person name="Macmil S.L."/>
            <person name="Magdelenat G."/>
            <person name="Matthews L."/>
            <person name="McCorrison J."/>
            <person name="Monaghan E.L."/>
            <person name="Mun J.H."/>
            <person name="Najar F.Z."/>
            <person name="Nicholson C."/>
            <person name="Noirot C."/>
            <person name="O'Bleness M."/>
            <person name="Paule C.R."/>
            <person name="Poulain J."/>
            <person name="Prion F."/>
            <person name="Qin B."/>
            <person name="Qu C."/>
            <person name="Retzel E.F."/>
            <person name="Riddle C."/>
            <person name="Sallet E."/>
            <person name="Samain S."/>
            <person name="Samson N."/>
            <person name="Sanders I."/>
            <person name="Saurat O."/>
            <person name="Scarpelli C."/>
            <person name="Schiex T."/>
            <person name="Segurens B."/>
            <person name="Severin A.J."/>
            <person name="Sherrier D.J."/>
            <person name="Shi R."/>
            <person name="Sims S."/>
            <person name="Singer S.R."/>
            <person name="Sinharoy S."/>
            <person name="Sterck L."/>
            <person name="Viollet A."/>
            <person name="Wang B.B."/>
            <person name="Wang K."/>
            <person name="Wang M."/>
            <person name="Wang X."/>
            <person name="Warfsmann J."/>
            <person name="Weissenbach J."/>
            <person name="White D.D."/>
            <person name="White J.D."/>
            <person name="Wiley G.B."/>
            <person name="Wincker P."/>
            <person name="Xing Y."/>
            <person name="Yang L."/>
            <person name="Yao Z."/>
            <person name="Ying F."/>
            <person name="Zhai J."/>
            <person name="Zhou L."/>
            <person name="Zuber A."/>
            <person name="Denarie J."/>
            <person name="Dixon R.A."/>
            <person name="May G.D."/>
            <person name="Schwartz D.C."/>
            <person name="Rogers J."/>
            <person name="Quetier F."/>
            <person name="Town C.D."/>
            <person name="Roe B.A."/>
        </authorList>
    </citation>
    <scope>NUCLEOTIDE SEQUENCE [LARGE SCALE GENOMIC DNA]</scope>
    <source>
        <strain evidence="1">A17</strain>
        <strain evidence="2 3">cv. Jemalong A17</strain>
    </source>
</reference>
<evidence type="ECO:0000313" key="1">
    <source>
        <dbReference type="EMBL" id="KEH19759.1"/>
    </source>
</evidence>
<protein>
    <submittedName>
        <fullName evidence="1 2">Uncharacterized protein</fullName>
    </submittedName>
</protein>
<reference evidence="1 3" key="2">
    <citation type="journal article" date="2014" name="BMC Genomics">
        <title>An improved genome release (version Mt4.0) for the model legume Medicago truncatula.</title>
        <authorList>
            <person name="Tang H."/>
            <person name="Krishnakumar V."/>
            <person name="Bidwell S."/>
            <person name="Rosen B."/>
            <person name="Chan A."/>
            <person name="Zhou S."/>
            <person name="Gentzbittel L."/>
            <person name="Childs K.L."/>
            <person name="Yandell M."/>
            <person name="Gundlach H."/>
            <person name="Mayer K.F."/>
            <person name="Schwartz D.C."/>
            <person name="Town C.D."/>
        </authorList>
    </citation>
    <scope>GENOME REANNOTATION</scope>
    <source>
        <strain evidence="1">A17</strain>
        <strain evidence="2 3">cv. Jemalong A17</strain>
    </source>
</reference>
<gene>
    <name evidence="1" type="ordered locus">MTR_8g467840</name>
</gene>
<evidence type="ECO:0000313" key="2">
    <source>
        <dbReference type="EnsemblPlants" id="KEH19759"/>
    </source>
</evidence>
<dbReference type="EnsemblPlants" id="KEH19759">
    <property type="protein sequence ID" value="KEH19759"/>
    <property type="gene ID" value="MTR_8g467840"/>
</dbReference>